<name>A0A9Y1ZCZ7_9CAUD</name>
<sequence length="39" mass="4442">MGYWNMVLTKGLEPFSSSCKGGVLPYKLSEYERGLKLCR</sequence>
<evidence type="ECO:0000313" key="1">
    <source>
        <dbReference type="EMBL" id="WIV78986.1"/>
    </source>
</evidence>
<proteinExistence type="predicted"/>
<dbReference type="Proteomes" id="UP001227211">
    <property type="component" value="Segment"/>
</dbReference>
<accession>A0A9Y1ZCZ7</accession>
<protein>
    <submittedName>
        <fullName evidence="1">Uncharacterized protein</fullName>
    </submittedName>
</protein>
<dbReference type="EMBL" id="OQ845959">
    <property type="protein sequence ID" value="WIV78986.1"/>
    <property type="molecule type" value="Genomic_DNA"/>
</dbReference>
<keyword evidence="2" id="KW-1185">Reference proteome</keyword>
<organism evidence="1 2">
    <name type="scientific">Salmonella phage NJ12</name>
    <dbReference type="NCBI Taxonomy" id="3043562"/>
    <lineage>
        <taxon>Viruses</taxon>
        <taxon>Duplodnaviria</taxon>
        <taxon>Heunggongvirae</taxon>
        <taxon>Uroviricota</taxon>
        <taxon>Caudoviricetes</taxon>
        <taxon>Andersonviridae</taxon>
        <taxon>Ounavirinae</taxon>
        <taxon>Felixounavirus</taxon>
        <taxon>Felixounavirus NJ12</taxon>
    </lineage>
</organism>
<reference evidence="1 2" key="1">
    <citation type="submission" date="2023-04" db="EMBL/GenBank/DDBJ databases">
        <authorList>
            <person name="Li L."/>
        </authorList>
    </citation>
    <scope>NUCLEOTIDE SEQUENCE [LARGE SCALE GENOMIC DNA]</scope>
</reference>
<evidence type="ECO:0000313" key="2">
    <source>
        <dbReference type="Proteomes" id="UP001227211"/>
    </source>
</evidence>